<sequence>MKQTLLLVAGAAAFITILGVFTKYPQEAGKALSNPGGYASKTIQTTVGDKKIIKVGEIEYLVEVADSEEERSKGLSGRKSLDSSEGMFFVFANKDFKPSFWMKGMLIPIDIIWINDAKIVQIHKEVQPPQEGAPDRDLPLLISDGLIDYVLEVTAGSSDKNNFEVGTPVDLSNIEG</sequence>
<dbReference type="AlphaFoldDB" id="A0A0G0M1M9"/>
<reference evidence="1 2" key="1">
    <citation type="journal article" date="2015" name="Nature">
        <title>rRNA introns, odd ribosomes, and small enigmatic genomes across a large radiation of phyla.</title>
        <authorList>
            <person name="Brown C.T."/>
            <person name="Hug L.A."/>
            <person name="Thomas B.C."/>
            <person name="Sharon I."/>
            <person name="Castelle C.J."/>
            <person name="Singh A."/>
            <person name="Wilkins M.J."/>
            <person name="Williams K.H."/>
            <person name="Banfield J.F."/>
        </authorList>
    </citation>
    <scope>NUCLEOTIDE SEQUENCE [LARGE SCALE GENOMIC DNA]</scope>
</reference>
<name>A0A0G0M1M9_9BACT</name>
<evidence type="ECO:0000313" key="2">
    <source>
        <dbReference type="Proteomes" id="UP000034325"/>
    </source>
</evidence>
<dbReference type="Pfam" id="PF02643">
    <property type="entry name" value="DUF192"/>
    <property type="match status" value="1"/>
</dbReference>
<proteinExistence type="predicted"/>
<comment type="caution">
    <text evidence="1">The sequence shown here is derived from an EMBL/GenBank/DDBJ whole genome shotgun (WGS) entry which is preliminary data.</text>
</comment>
<dbReference type="PANTHER" id="PTHR37953">
    <property type="entry name" value="UPF0127 PROTEIN MJ1496"/>
    <property type="match status" value="1"/>
</dbReference>
<dbReference type="InterPro" id="IPR038695">
    <property type="entry name" value="Saro_0823-like_sf"/>
</dbReference>
<dbReference type="InterPro" id="IPR003795">
    <property type="entry name" value="DUF192"/>
</dbReference>
<dbReference type="EMBL" id="LBWA01000016">
    <property type="protein sequence ID" value="KKQ97192.1"/>
    <property type="molecule type" value="Genomic_DNA"/>
</dbReference>
<dbReference type="PANTHER" id="PTHR37953:SF1">
    <property type="entry name" value="UPF0127 PROTEIN MJ1496"/>
    <property type="match status" value="1"/>
</dbReference>
<organism evidence="1 2">
    <name type="scientific">Candidatus Woesebacteria bacterium GW2011_GWA1_39_12</name>
    <dbReference type="NCBI Taxonomy" id="1618549"/>
    <lineage>
        <taxon>Bacteria</taxon>
        <taxon>Candidatus Woeseibacteriota</taxon>
    </lineage>
</organism>
<gene>
    <name evidence="1" type="ORF">UT23_C0016G0009</name>
</gene>
<accession>A0A0G0M1M9</accession>
<dbReference type="Gene3D" id="2.60.120.1140">
    <property type="entry name" value="Protein of unknown function DUF192"/>
    <property type="match status" value="1"/>
</dbReference>
<dbReference type="Proteomes" id="UP000034325">
    <property type="component" value="Unassembled WGS sequence"/>
</dbReference>
<protein>
    <recommendedName>
        <fullName evidence="3">DUF192 domain-containing protein</fullName>
    </recommendedName>
</protein>
<evidence type="ECO:0008006" key="3">
    <source>
        <dbReference type="Google" id="ProtNLM"/>
    </source>
</evidence>
<evidence type="ECO:0000313" key="1">
    <source>
        <dbReference type="EMBL" id="KKQ97192.1"/>
    </source>
</evidence>